<evidence type="ECO:0000256" key="7">
    <source>
        <dbReference type="ARBA" id="ARBA00022989"/>
    </source>
</evidence>
<evidence type="ECO:0000256" key="2">
    <source>
        <dbReference type="ARBA" id="ARBA00004922"/>
    </source>
</evidence>
<name>A0ABW1LR33_9ACTN</name>
<evidence type="ECO:0000256" key="9">
    <source>
        <dbReference type="ARBA" id="ARBA00093617"/>
    </source>
</evidence>
<protein>
    <recommendedName>
        <fullName evidence="9 10">Polyprenol-phosphate-mannose--protein mannosyltransferase</fullName>
        <ecNumber evidence="10">2.4.1.-</ecNumber>
    </recommendedName>
</protein>
<feature type="region of interest" description="Disordered" evidence="11">
    <location>
        <begin position="1"/>
        <end position="22"/>
    </location>
</feature>
<comment type="function">
    <text evidence="10">Protein O-mannosyltransferase that catalyzes the transfer of a single mannose residue from a polyprenol phospho-mannosyl lipidic donor to the hydroxyl group of selected serine and threonine residues in acceptor proteins.</text>
</comment>
<evidence type="ECO:0000256" key="3">
    <source>
        <dbReference type="ARBA" id="ARBA00007222"/>
    </source>
</evidence>
<feature type="domain" description="ArnT-like N-terminal" evidence="12">
    <location>
        <begin position="50"/>
        <end position="273"/>
    </location>
</feature>
<dbReference type="Pfam" id="PF02366">
    <property type="entry name" value="PMT"/>
    <property type="match status" value="1"/>
</dbReference>
<feature type="transmembrane region" description="Helical" evidence="10">
    <location>
        <begin position="166"/>
        <end position="185"/>
    </location>
</feature>
<reference evidence="15" key="1">
    <citation type="journal article" date="2019" name="Int. J. Syst. Evol. Microbiol.">
        <title>The Global Catalogue of Microorganisms (GCM) 10K type strain sequencing project: providing services to taxonomists for standard genome sequencing and annotation.</title>
        <authorList>
            <consortium name="The Broad Institute Genomics Platform"/>
            <consortium name="The Broad Institute Genome Sequencing Center for Infectious Disease"/>
            <person name="Wu L."/>
            <person name="Ma J."/>
        </authorList>
    </citation>
    <scope>NUCLEOTIDE SEQUENCE [LARGE SCALE GENOMIC DNA]</scope>
    <source>
        <strain evidence="15">CCUG 54522</strain>
    </source>
</reference>
<feature type="transmembrane region" description="Helical" evidence="10">
    <location>
        <begin position="516"/>
        <end position="536"/>
    </location>
</feature>
<feature type="transmembrane region" description="Helical" evidence="10">
    <location>
        <begin position="237"/>
        <end position="254"/>
    </location>
</feature>
<keyword evidence="10" id="KW-1003">Cell membrane</keyword>
<feature type="domain" description="Protein O-mannosyl-transferase C-terminal four TM" evidence="13">
    <location>
        <begin position="362"/>
        <end position="558"/>
    </location>
</feature>
<comment type="caution">
    <text evidence="14">The sequence shown here is derived from an EMBL/GenBank/DDBJ whole genome shotgun (WGS) entry which is preliminary data.</text>
</comment>
<organism evidence="14 15">
    <name type="scientific">Nocardioides hankookensis</name>
    <dbReference type="NCBI Taxonomy" id="443157"/>
    <lineage>
        <taxon>Bacteria</taxon>
        <taxon>Bacillati</taxon>
        <taxon>Actinomycetota</taxon>
        <taxon>Actinomycetes</taxon>
        <taxon>Propionibacteriales</taxon>
        <taxon>Nocardioidaceae</taxon>
        <taxon>Nocardioides</taxon>
    </lineage>
</organism>
<evidence type="ECO:0000256" key="6">
    <source>
        <dbReference type="ARBA" id="ARBA00022692"/>
    </source>
</evidence>
<feature type="transmembrane region" description="Helical" evidence="10">
    <location>
        <begin position="191"/>
        <end position="209"/>
    </location>
</feature>
<dbReference type="GO" id="GO:0016757">
    <property type="term" value="F:glycosyltransferase activity"/>
    <property type="evidence" value="ECO:0007669"/>
    <property type="project" value="UniProtKB-KW"/>
</dbReference>
<keyword evidence="15" id="KW-1185">Reference proteome</keyword>
<accession>A0ABW1LR33</accession>
<evidence type="ECO:0000259" key="13">
    <source>
        <dbReference type="Pfam" id="PF16192"/>
    </source>
</evidence>
<keyword evidence="4 10" id="KW-0328">Glycosyltransferase</keyword>
<dbReference type="Pfam" id="PF16192">
    <property type="entry name" value="PMT_4TMC"/>
    <property type="match status" value="1"/>
</dbReference>
<gene>
    <name evidence="14" type="ORF">ACFPYL_24025</name>
</gene>
<proteinExistence type="inferred from homology"/>
<keyword evidence="5 10" id="KW-0808">Transferase</keyword>
<dbReference type="InterPro" id="IPR027005">
    <property type="entry name" value="PMT-like"/>
</dbReference>
<evidence type="ECO:0000259" key="12">
    <source>
        <dbReference type="Pfam" id="PF02366"/>
    </source>
</evidence>
<dbReference type="EMBL" id="JBHSRJ010000009">
    <property type="protein sequence ID" value="MFC6046174.1"/>
    <property type="molecule type" value="Genomic_DNA"/>
</dbReference>
<comment type="pathway">
    <text evidence="2 10">Protein modification; protein glycosylation.</text>
</comment>
<feature type="transmembrane region" description="Helical" evidence="10">
    <location>
        <begin position="299"/>
        <end position="320"/>
    </location>
</feature>
<keyword evidence="6 10" id="KW-0812">Transmembrane</keyword>
<dbReference type="PANTHER" id="PTHR10050">
    <property type="entry name" value="DOLICHYL-PHOSPHATE-MANNOSE--PROTEIN MANNOSYLTRANSFERASE"/>
    <property type="match status" value="1"/>
</dbReference>
<evidence type="ECO:0000256" key="5">
    <source>
        <dbReference type="ARBA" id="ARBA00022679"/>
    </source>
</evidence>
<evidence type="ECO:0000256" key="1">
    <source>
        <dbReference type="ARBA" id="ARBA00004127"/>
    </source>
</evidence>
<comment type="subcellular location">
    <subcellularLocation>
        <location evidence="10">Cell membrane</location>
    </subcellularLocation>
    <subcellularLocation>
        <location evidence="1">Endomembrane system</location>
        <topology evidence="1">Multi-pass membrane protein</topology>
    </subcellularLocation>
</comment>
<feature type="transmembrane region" description="Helical" evidence="10">
    <location>
        <begin position="434"/>
        <end position="451"/>
    </location>
</feature>
<keyword evidence="8 10" id="KW-0472">Membrane</keyword>
<evidence type="ECO:0000256" key="4">
    <source>
        <dbReference type="ARBA" id="ARBA00022676"/>
    </source>
</evidence>
<dbReference type="PANTHER" id="PTHR10050:SF46">
    <property type="entry name" value="PROTEIN O-MANNOSYL-TRANSFERASE 2"/>
    <property type="match status" value="1"/>
</dbReference>
<comment type="similarity">
    <text evidence="3 10">Belongs to the glycosyltransferase 39 family.</text>
</comment>
<evidence type="ECO:0000313" key="15">
    <source>
        <dbReference type="Proteomes" id="UP001596135"/>
    </source>
</evidence>
<sequence length="559" mass="62422">MTTAAPPEPPQERVGLSTNAAGHAVPSAWQRARGRMRAEDPFVGWASSISVALLALFLRMWNLGKPHEFEFDETYYAKDAWSLLHYGYARDYVEKANDHILAGQTTGQWKTTPEMAVHPDVGKWLIALGEKAFGMDPFGWRVSAAVVGALMVLVMCRFARRLTGSTLLGCIAGLLLAFDGLHFVLSRLALLDIFVAFFILCGVHCIVADRDWYRARMARLVPEQINDAQAWGPVRRLLFRPWLLLAGICWGLACGSKWEALYPMAAFGLLAWIWSAGARRSFGVRWSVPKSVLADGIPAFVQIVLVGFIVYVASWTGWLMNAHTYEQNLSATQYTHYAGGQDWPTRTEPDASGPGEVTQSLRSLWYYHQDVYDFHTHFLNDSTHDYASNPGGWLLLNRPVGVAADTDIQPGTQGCDAPAGSDCLRQVLLLGSPAIWWAGCLALLFALVMWVGARDWRYGVAVVGAASTWLPWLQYDDRPIFSFYAIITLPFIVLALTLAIGRILGRSTAPSPRRTAGVVVVGAYLVLVLLNFAWFWPIWTNQLLTHGEWLDRIWFTRWI</sequence>
<dbReference type="InterPro" id="IPR003342">
    <property type="entry name" value="ArnT-like_N"/>
</dbReference>
<dbReference type="InterPro" id="IPR032421">
    <property type="entry name" value="PMT_4TMC"/>
</dbReference>
<evidence type="ECO:0000256" key="11">
    <source>
        <dbReference type="SAM" id="MobiDB-lite"/>
    </source>
</evidence>
<evidence type="ECO:0000256" key="8">
    <source>
        <dbReference type="ARBA" id="ARBA00023136"/>
    </source>
</evidence>
<feature type="transmembrane region" description="Helical" evidence="10">
    <location>
        <begin position="42"/>
        <end position="61"/>
    </location>
</feature>
<dbReference type="Proteomes" id="UP001596135">
    <property type="component" value="Unassembled WGS sequence"/>
</dbReference>
<dbReference type="RefSeq" id="WP_379160716.1">
    <property type="nucleotide sequence ID" value="NZ_JBHSRJ010000009.1"/>
</dbReference>
<dbReference type="EC" id="2.4.1.-" evidence="10"/>
<evidence type="ECO:0000256" key="10">
    <source>
        <dbReference type="RuleBase" id="RU367007"/>
    </source>
</evidence>
<feature type="transmembrane region" description="Helical" evidence="10">
    <location>
        <begin position="138"/>
        <end position="159"/>
    </location>
</feature>
<keyword evidence="7 10" id="KW-1133">Transmembrane helix</keyword>
<feature type="transmembrane region" description="Helical" evidence="10">
    <location>
        <begin position="458"/>
        <end position="475"/>
    </location>
</feature>
<feature type="transmembrane region" description="Helical" evidence="10">
    <location>
        <begin position="481"/>
        <end position="504"/>
    </location>
</feature>
<feature type="transmembrane region" description="Helical" evidence="10">
    <location>
        <begin position="260"/>
        <end position="278"/>
    </location>
</feature>
<evidence type="ECO:0000313" key="14">
    <source>
        <dbReference type="EMBL" id="MFC6046174.1"/>
    </source>
</evidence>